<protein>
    <recommendedName>
        <fullName evidence="2">LTD domain-containing protein</fullName>
    </recommendedName>
</protein>
<dbReference type="InterPro" id="IPR036415">
    <property type="entry name" value="Lamin_tail_dom_sf"/>
</dbReference>
<dbReference type="AlphaFoldDB" id="A0A1G2KK39"/>
<proteinExistence type="predicted"/>
<feature type="non-terminal residue" evidence="3">
    <location>
        <position position="1180"/>
    </location>
</feature>
<dbReference type="PANTHER" id="PTHR41339">
    <property type="entry name" value="LIPL48"/>
    <property type="match status" value="1"/>
</dbReference>
<dbReference type="InterPro" id="IPR011050">
    <property type="entry name" value="Pectin_lyase_fold/virulence"/>
</dbReference>
<dbReference type="InterPro" id="IPR039448">
    <property type="entry name" value="Beta_helix"/>
</dbReference>
<dbReference type="Proteomes" id="UP000179023">
    <property type="component" value="Unassembled WGS sequence"/>
</dbReference>
<dbReference type="InterPro" id="IPR008947">
    <property type="entry name" value="PLipase_C/P1_nuclease_dom_sf"/>
</dbReference>
<feature type="region of interest" description="Disordered" evidence="1">
    <location>
        <begin position="409"/>
        <end position="510"/>
    </location>
</feature>
<gene>
    <name evidence="3" type="ORF">A3C07_02190</name>
</gene>
<feature type="compositionally biased region" description="Pro residues" evidence="1">
    <location>
        <begin position="488"/>
        <end position="503"/>
    </location>
</feature>
<accession>A0A1G2KK39</accession>
<dbReference type="Gene3D" id="2.60.40.10">
    <property type="entry name" value="Immunoglobulins"/>
    <property type="match status" value="2"/>
</dbReference>
<feature type="domain" description="LTD" evidence="2">
    <location>
        <begin position="677"/>
        <end position="793"/>
    </location>
</feature>
<dbReference type="SUPFAM" id="SSF74853">
    <property type="entry name" value="Lamin A/C globular tail domain"/>
    <property type="match status" value="1"/>
</dbReference>
<dbReference type="Gene3D" id="2.160.20.10">
    <property type="entry name" value="Single-stranded right-handed beta-helix, Pectin lyase-like"/>
    <property type="match status" value="1"/>
</dbReference>
<evidence type="ECO:0000313" key="3">
    <source>
        <dbReference type="EMBL" id="OGZ99802.1"/>
    </source>
</evidence>
<dbReference type="InterPro" id="IPR001322">
    <property type="entry name" value="Lamin_tail_dom"/>
</dbReference>
<evidence type="ECO:0000259" key="2">
    <source>
        <dbReference type="PROSITE" id="PS51841"/>
    </source>
</evidence>
<dbReference type="Gene3D" id="2.60.40.1260">
    <property type="entry name" value="Lamin Tail domain"/>
    <property type="match status" value="1"/>
</dbReference>
<name>A0A1G2KK39_9BACT</name>
<dbReference type="InterPro" id="IPR013783">
    <property type="entry name" value="Ig-like_fold"/>
</dbReference>
<dbReference type="EMBL" id="MHQI01000033">
    <property type="protein sequence ID" value="OGZ99802.1"/>
    <property type="molecule type" value="Genomic_DNA"/>
</dbReference>
<organism evidence="3 4">
    <name type="scientific">Candidatus Sungbacteria bacterium RIFCSPHIGHO2_02_FULL_47_11</name>
    <dbReference type="NCBI Taxonomy" id="1802270"/>
    <lineage>
        <taxon>Bacteria</taxon>
        <taxon>Candidatus Sungiibacteriota</taxon>
    </lineage>
</organism>
<dbReference type="InterPro" id="IPR006626">
    <property type="entry name" value="PbH1"/>
</dbReference>
<dbReference type="Pfam" id="PF13229">
    <property type="entry name" value="Beta_helix"/>
    <property type="match status" value="1"/>
</dbReference>
<dbReference type="PROSITE" id="PS51841">
    <property type="entry name" value="LTD"/>
    <property type="match status" value="1"/>
</dbReference>
<dbReference type="PANTHER" id="PTHR41339:SF1">
    <property type="entry name" value="SECRETED PROTEIN"/>
    <property type="match status" value="1"/>
</dbReference>
<comment type="caution">
    <text evidence="3">The sequence shown here is derived from an EMBL/GenBank/DDBJ whole genome shotgun (WGS) entry which is preliminary data.</text>
</comment>
<dbReference type="InterPro" id="IPR012334">
    <property type="entry name" value="Pectin_lyas_fold"/>
</dbReference>
<dbReference type="Gene3D" id="1.10.575.10">
    <property type="entry name" value="P1 Nuclease"/>
    <property type="match status" value="1"/>
</dbReference>
<dbReference type="STRING" id="1802270.A3C07_02190"/>
<dbReference type="SMART" id="SM00710">
    <property type="entry name" value="PbH1"/>
    <property type="match status" value="6"/>
</dbReference>
<sequence>MENFRPIKLATLFVGGALLVLPFLVLAYDDKTTHPALSQAIVELFNEEFQDLKISDEEKELVIQGSIDEDSGIRWMHHFYDPVYNRGLVLEDETFPKDPNLAIVASGAKSQWTSSKEWATNTLLQGGSTKLGAALFGGYFSSDNDFSWDRAIYEYAWGDKKLGLAALGHILHLLEDMMVPDHTRNDAHPPILDFGSPYEFWTKKFDRNSYTSRSSGKPILLTSISEYFNTMANYSNNNFFSKDTIFIKEYQGPVITFEKIENLQNGKRVMFFYANDGINDFKLVGRFPTFEWQKNQEEYFIKDPDNNILTDYWTRLSEQAVLRGAGAMKLFFDEVEKEKQTKILYNKNRSWIGKQWDKTKKAYDETNQWAENQIGAIINGIKGMIPAQFGAVTSQTAAIIEAVALPETLTPKSDDTEETEFPTRNPVSLATTIEIEPPVTQSIEVSPPTRGETSTATPTPINPLPLPQKPKNTSPQVPIMGAGSGPRAPTPPQDTVPPEPPVITNPDADNKTFATTTVTFAGTAETEAIITGNWLLNDGSATSTATTTDNTSTWLLIINALPQGTTTINFFAKDAAENKSDASTRTIFVDTIAPTISLTISECGQSLSPDSCLVATTTLSLELSTDAPDLAHYELSCATDGDNCAGFTSGTTTATSAVYTAPNDNTTYTFSAKAIDTTGNESIAATKTVEVITRPVVINEIAWTGTSAAKDEDEWIELYNAADRAIDLAGWTLRSSTDNTPFITLAGTIPAKSFFLLERTDQATISDITADQIYNGALINTGETLQLLYASTTIDKTPETDVCSGWCGGAASGLYYTMERYDPFSSGTEKENWSTWAGFLAHGANADGDPIKGTPRQRNSINYLIALERYLDKNKTLTKNSSPYLVDNSFEIKTGATLTIEPDVVIKFMGLGTSIVVTSGGKLITAGTSTAPVVFTSFKDDAYAGDTNQDGSASSPAPGDWGAIKILTDGSIIDRAIIRYGGQYDLPSTTYWANLRVENASTTVTNSVIEHSGAYGIFLKNATSTIESNTIRENTVHGNIDSTGIISQSGGSKIQNNTVSKNTYGLRILSGDTATVRNNSFIQNAEFPIEVTSAAPSFSSNTATGNGANGIRFEGALTKNYALAPDLPYVLTGSLEILAGKTLTISAGTIIKIDGGSIIASGKLLAEGTAGNKVVFTSFR</sequence>
<dbReference type="GO" id="GO:0016788">
    <property type="term" value="F:hydrolase activity, acting on ester bonds"/>
    <property type="evidence" value="ECO:0007669"/>
    <property type="project" value="InterPro"/>
</dbReference>
<dbReference type="NCBIfam" id="TIGR03804">
    <property type="entry name" value="para_beta_helix"/>
    <property type="match status" value="1"/>
</dbReference>
<dbReference type="InterPro" id="IPR022441">
    <property type="entry name" value="Para_beta_helix_rpt-2"/>
</dbReference>
<evidence type="ECO:0000313" key="4">
    <source>
        <dbReference type="Proteomes" id="UP000179023"/>
    </source>
</evidence>
<dbReference type="Pfam" id="PF00932">
    <property type="entry name" value="LTD"/>
    <property type="match status" value="1"/>
</dbReference>
<reference evidence="3 4" key="1">
    <citation type="journal article" date="2016" name="Nat. Commun.">
        <title>Thousands of microbial genomes shed light on interconnected biogeochemical processes in an aquifer system.</title>
        <authorList>
            <person name="Anantharaman K."/>
            <person name="Brown C.T."/>
            <person name="Hug L.A."/>
            <person name="Sharon I."/>
            <person name="Castelle C.J."/>
            <person name="Probst A.J."/>
            <person name="Thomas B.C."/>
            <person name="Singh A."/>
            <person name="Wilkins M.J."/>
            <person name="Karaoz U."/>
            <person name="Brodie E.L."/>
            <person name="Williams K.H."/>
            <person name="Hubbard S.S."/>
            <person name="Banfield J.F."/>
        </authorList>
    </citation>
    <scope>NUCLEOTIDE SEQUENCE [LARGE SCALE GENOMIC DNA]</scope>
</reference>
<evidence type="ECO:0000256" key="1">
    <source>
        <dbReference type="SAM" id="MobiDB-lite"/>
    </source>
</evidence>
<dbReference type="SUPFAM" id="SSF48537">
    <property type="entry name" value="Phospholipase C/P1 nuclease"/>
    <property type="match status" value="1"/>
</dbReference>
<dbReference type="SUPFAM" id="SSF51126">
    <property type="entry name" value="Pectin lyase-like"/>
    <property type="match status" value="1"/>
</dbReference>